<dbReference type="GO" id="GO:0003871">
    <property type="term" value="F:5-methyltetrahydropteroyltriglutamate-homocysteine S-methyltransferase activity"/>
    <property type="evidence" value="ECO:0007669"/>
    <property type="project" value="InterPro"/>
</dbReference>
<dbReference type="Proteomes" id="UP001152592">
    <property type="component" value="Unassembled WGS sequence"/>
</dbReference>
<dbReference type="InterPro" id="IPR002629">
    <property type="entry name" value="Met_Synth_C/arc"/>
</dbReference>
<accession>A0A9W4NJA7</accession>
<dbReference type="Pfam" id="PF01717">
    <property type="entry name" value="Meth_synt_2"/>
    <property type="match status" value="1"/>
</dbReference>
<dbReference type="InterPro" id="IPR038071">
    <property type="entry name" value="UROD/MetE-like_sf"/>
</dbReference>
<dbReference type="OrthoDB" id="5573651at2759"/>
<evidence type="ECO:0000259" key="2">
    <source>
        <dbReference type="Pfam" id="PF01717"/>
    </source>
</evidence>
<organism evidence="3 4">
    <name type="scientific">Penicillium salamii</name>
    <dbReference type="NCBI Taxonomy" id="1612424"/>
    <lineage>
        <taxon>Eukaryota</taxon>
        <taxon>Fungi</taxon>
        <taxon>Dikarya</taxon>
        <taxon>Ascomycota</taxon>
        <taxon>Pezizomycotina</taxon>
        <taxon>Eurotiomycetes</taxon>
        <taxon>Eurotiomycetidae</taxon>
        <taxon>Eurotiales</taxon>
        <taxon>Aspergillaceae</taxon>
        <taxon>Penicillium</taxon>
    </lineage>
</organism>
<sequence>MHHILATAPHSPTWRRKLEKRSRSNAPDFPSHKPQTSIALLNKSKESNLSNTIFPQPPKKATTMMKLHSAPPFRAEQMGSLLRPDNLLAIREKIAQTGISETEAGLPTVEQEAVREVVKMQQDLGFKAVTSGEYNRTRFWGLMWDEFNGTIRLQDAEASMFRLYHPDVVSLIEKDRKVMPGDSVIAGSKLTHSAATASNLHELKLVQASLPQSEWCNIKLTMITPAWFHMRYKQGRAYSASAYANDEEYFADVAKVYRAELSALYEAGLRNVQFDDPGMAYFCSQAFRQGWAEDESNTGSVDDLLDAYIKLYNDSLAGLPEDLHTGIHLCRGNFIGGRHFSEGSYDVIAKKLFEDLNVNTFYLEYDTERAGGFEPLRFLPKDKNVVVGVISTKLREMEDKEAVKQRIFKAADFVAEGSGESREEALKRVCVSPQCGFSTHESGYPLLVEHQKKKMSLVREVADEVWGQA</sequence>
<dbReference type="GO" id="GO:0008270">
    <property type="term" value="F:zinc ion binding"/>
    <property type="evidence" value="ECO:0007669"/>
    <property type="project" value="InterPro"/>
</dbReference>
<dbReference type="EMBL" id="CAJVPD010000239">
    <property type="protein sequence ID" value="CAG8385791.1"/>
    <property type="molecule type" value="Genomic_DNA"/>
</dbReference>
<comment type="caution">
    <text evidence="3">The sequence shown here is derived from an EMBL/GenBank/DDBJ whole genome shotgun (WGS) entry which is preliminary data.</text>
</comment>
<evidence type="ECO:0000313" key="3">
    <source>
        <dbReference type="EMBL" id="CAG8385791.1"/>
    </source>
</evidence>
<evidence type="ECO:0000313" key="4">
    <source>
        <dbReference type="Proteomes" id="UP001152592"/>
    </source>
</evidence>
<reference evidence="3" key="1">
    <citation type="submission" date="2021-07" db="EMBL/GenBank/DDBJ databases">
        <authorList>
            <person name="Branca A.L. A."/>
        </authorList>
    </citation>
    <scope>NUCLEOTIDE SEQUENCE</scope>
</reference>
<dbReference type="CDD" id="cd03311">
    <property type="entry name" value="CIMS_C_terminal_like"/>
    <property type="match status" value="1"/>
</dbReference>
<dbReference type="PANTHER" id="PTHR43844">
    <property type="entry name" value="METHIONINE SYNTHASE"/>
    <property type="match status" value="1"/>
</dbReference>
<dbReference type="SUPFAM" id="SSF51726">
    <property type="entry name" value="UROD/MetE-like"/>
    <property type="match status" value="1"/>
</dbReference>
<dbReference type="AlphaFoldDB" id="A0A9W4NJA7"/>
<feature type="domain" description="Cobalamin-independent methionine synthase MetE C-terminal/archaeal" evidence="2">
    <location>
        <begin position="247"/>
        <end position="441"/>
    </location>
</feature>
<protein>
    <recommendedName>
        <fullName evidence="2">Cobalamin-independent methionine synthase MetE C-terminal/archaeal domain-containing protein</fullName>
    </recommendedName>
</protein>
<proteinExistence type="predicted"/>
<gene>
    <name evidence="3" type="ORF">PSALAMII_LOCUS6211</name>
</gene>
<name>A0A9W4NJA7_9EURO</name>
<feature type="region of interest" description="Disordered" evidence="1">
    <location>
        <begin position="1"/>
        <end position="35"/>
    </location>
</feature>
<evidence type="ECO:0000256" key="1">
    <source>
        <dbReference type="SAM" id="MobiDB-lite"/>
    </source>
</evidence>
<dbReference type="Gene3D" id="3.20.20.210">
    <property type="match status" value="1"/>
</dbReference>
<dbReference type="PANTHER" id="PTHR43844:SF2">
    <property type="entry name" value="SYNTHASE, VITAMIN-B12 INDEPENDENT, PUTATIVE (AFU_ORTHOLOGUE AFUA_3G12060)-RELATED"/>
    <property type="match status" value="1"/>
</dbReference>
<dbReference type="GO" id="GO:0009086">
    <property type="term" value="P:methionine biosynthetic process"/>
    <property type="evidence" value="ECO:0007669"/>
    <property type="project" value="InterPro"/>
</dbReference>